<dbReference type="OrthoDB" id="9066401at2"/>
<keyword evidence="6" id="KW-0769">Symport</keyword>
<dbReference type="InterPro" id="IPR005829">
    <property type="entry name" value="Sugar_transporter_CS"/>
</dbReference>
<dbReference type="Proteomes" id="UP000199092">
    <property type="component" value="Chromosome I"/>
</dbReference>
<keyword evidence="7 9" id="KW-1133">Transmembrane helix</keyword>
<dbReference type="InterPro" id="IPR036259">
    <property type="entry name" value="MFS_trans_sf"/>
</dbReference>
<feature type="transmembrane region" description="Helical" evidence="9">
    <location>
        <begin position="400"/>
        <end position="416"/>
    </location>
</feature>
<dbReference type="PANTHER" id="PTHR43528:SF1">
    <property type="entry name" value="ALPHA-KETOGLUTARATE PERMEASE"/>
    <property type="match status" value="1"/>
</dbReference>
<evidence type="ECO:0000313" key="11">
    <source>
        <dbReference type="EMBL" id="SDT10320.1"/>
    </source>
</evidence>
<dbReference type="InterPro" id="IPR051084">
    <property type="entry name" value="H+-coupled_symporters"/>
</dbReference>
<evidence type="ECO:0000256" key="1">
    <source>
        <dbReference type="ARBA" id="ARBA00004651"/>
    </source>
</evidence>
<evidence type="ECO:0000256" key="6">
    <source>
        <dbReference type="ARBA" id="ARBA00022847"/>
    </source>
</evidence>
<dbReference type="GO" id="GO:0015293">
    <property type="term" value="F:symporter activity"/>
    <property type="evidence" value="ECO:0007669"/>
    <property type="project" value="UniProtKB-KW"/>
</dbReference>
<dbReference type="PANTHER" id="PTHR43528">
    <property type="entry name" value="ALPHA-KETOGLUTARATE PERMEASE"/>
    <property type="match status" value="1"/>
</dbReference>
<feature type="transmembrane region" description="Helical" evidence="9">
    <location>
        <begin position="32"/>
        <end position="50"/>
    </location>
</feature>
<evidence type="ECO:0000256" key="7">
    <source>
        <dbReference type="ARBA" id="ARBA00022989"/>
    </source>
</evidence>
<protein>
    <submittedName>
        <fullName evidence="11">MFS transporter, MHS family, proline/betaine transporter</fullName>
    </submittedName>
</protein>
<gene>
    <name evidence="11" type="ORF">SAMN04488543_3040</name>
</gene>
<feature type="transmembrane region" description="Helical" evidence="9">
    <location>
        <begin position="335"/>
        <end position="356"/>
    </location>
</feature>
<feature type="transmembrane region" description="Helical" evidence="9">
    <location>
        <begin position="309"/>
        <end position="329"/>
    </location>
</feature>
<keyword evidence="4" id="KW-1003">Cell membrane</keyword>
<proteinExistence type="inferred from homology"/>
<dbReference type="Pfam" id="PF07690">
    <property type="entry name" value="MFS_1"/>
    <property type="match status" value="1"/>
</dbReference>
<keyword evidence="3" id="KW-0813">Transport</keyword>
<feature type="transmembrane region" description="Helical" evidence="9">
    <location>
        <begin position="368"/>
        <end position="388"/>
    </location>
</feature>
<dbReference type="SUPFAM" id="SSF103473">
    <property type="entry name" value="MFS general substrate transporter"/>
    <property type="match status" value="1"/>
</dbReference>
<comment type="similarity">
    <text evidence="2">Belongs to the major facilitator superfamily. Metabolite:H+ Symporter (MHS) family (TC 2.A.1.6) family.</text>
</comment>
<evidence type="ECO:0000256" key="5">
    <source>
        <dbReference type="ARBA" id="ARBA00022692"/>
    </source>
</evidence>
<keyword evidence="12" id="KW-1185">Reference proteome</keyword>
<feature type="transmembrane region" description="Helical" evidence="9">
    <location>
        <begin position="246"/>
        <end position="264"/>
    </location>
</feature>
<feature type="transmembrane region" description="Helical" evidence="9">
    <location>
        <begin position="119"/>
        <end position="144"/>
    </location>
</feature>
<feature type="transmembrane region" description="Helical" evidence="9">
    <location>
        <begin position="89"/>
        <end position="113"/>
    </location>
</feature>
<dbReference type="PROSITE" id="PS00216">
    <property type="entry name" value="SUGAR_TRANSPORT_1"/>
    <property type="match status" value="1"/>
</dbReference>
<feature type="domain" description="Major facilitator superfamily (MFS) profile" evidence="10">
    <location>
        <begin position="17"/>
        <end position="423"/>
    </location>
</feature>
<dbReference type="PROSITE" id="PS50850">
    <property type="entry name" value="MFS"/>
    <property type="match status" value="1"/>
</dbReference>
<evidence type="ECO:0000256" key="4">
    <source>
        <dbReference type="ARBA" id="ARBA00022475"/>
    </source>
</evidence>
<feature type="transmembrane region" description="Helical" evidence="9">
    <location>
        <begin position="276"/>
        <end position="297"/>
    </location>
</feature>
<dbReference type="InterPro" id="IPR011701">
    <property type="entry name" value="MFS"/>
</dbReference>
<evidence type="ECO:0000313" key="12">
    <source>
        <dbReference type="Proteomes" id="UP000199092"/>
    </source>
</evidence>
<sequence>MAIVREPVEARSTVRRAVAAACIGNAAEWYDYAVYGALATVIGAVFFPAADAATALSAAFAVYGTALVLRPVGAVVFGRLGDTRGRRSVLVVVILLMTGATAGVGLLPGYASIGLAAPVLLVLLRAAQGVAVGGEVGAAVVFILESAPSSRRGRTASWHTATMALGIGTGMGAAGLLSGLVGDAGSWPSWWRIAFLLALPLGLTGLYLRRRVPETDPFARLQATSRRLDHPIRELWRRHRPAMRRGFCLVAAGSAAFNTFFIFVPNHLVVEHGAALTRTLLGTAATLAVAAGAALALGGLSDRVGRRPVVLGCCAALVVLAVPAIVIATRGSLPGVMAAQLLVGLPVVGILAVAMLGEAFPAPVRSTGVAVTAGVATALVGGTAPWLAQVLVRTTAGETAPGLYVAVIGVVALGAVRRWPETAFRGLP</sequence>
<keyword evidence="8 9" id="KW-0472">Membrane</keyword>
<dbReference type="InterPro" id="IPR020846">
    <property type="entry name" value="MFS_dom"/>
</dbReference>
<evidence type="ECO:0000256" key="2">
    <source>
        <dbReference type="ARBA" id="ARBA00008240"/>
    </source>
</evidence>
<evidence type="ECO:0000256" key="3">
    <source>
        <dbReference type="ARBA" id="ARBA00022448"/>
    </source>
</evidence>
<evidence type="ECO:0000259" key="10">
    <source>
        <dbReference type="PROSITE" id="PS50850"/>
    </source>
</evidence>
<dbReference type="RefSeq" id="WP_091413895.1">
    <property type="nucleotide sequence ID" value="NZ_LT629749.1"/>
</dbReference>
<evidence type="ECO:0000256" key="8">
    <source>
        <dbReference type="ARBA" id="ARBA00023136"/>
    </source>
</evidence>
<name>A0A1H1XM95_9ACTN</name>
<dbReference type="AlphaFoldDB" id="A0A1H1XM95"/>
<evidence type="ECO:0000256" key="9">
    <source>
        <dbReference type="SAM" id="Phobius"/>
    </source>
</evidence>
<accession>A0A1H1XM95</accession>
<organism evidence="11 12">
    <name type="scientific">Friedmanniella luteola</name>
    <dbReference type="NCBI Taxonomy" id="546871"/>
    <lineage>
        <taxon>Bacteria</taxon>
        <taxon>Bacillati</taxon>
        <taxon>Actinomycetota</taxon>
        <taxon>Actinomycetes</taxon>
        <taxon>Propionibacteriales</taxon>
        <taxon>Nocardioidaceae</taxon>
        <taxon>Friedmanniella</taxon>
    </lineage>
</organism>
<feature type="transmembrane region" description="Helical" evidence="9">
    <location>
        <begin position="189"/>
        <end position="208"/>
    </location>
</feature>
<feature type="transmembrane region" description="Helical" evidence="9">
    <location>
        <begin position="56"/>
        <end position="77"/>
    </location>
</feature>
<dbReference type="STRING" id="546871.SAMN04488543_3040"/>
<comment type="subcellular location">
    <subcellularLocation>
        <location evidence="1">Cell membrane</location>
        <topology evidence="1">Multi-pass membrane protein</topology>
    </subcellularLocation>
</comment>
<dbReference type="Gene3D" id="1.20.1250.20">
    <property type="entry name" value="MFS general substrate transporter like domains"/>
    <property type="match status" value="2"/>
</dbReference>
<keyword evidence="5 9" id="KW-0812">Transmembrane</keyword>
<dbReference type="EMBL" id="LT629749">
    <property type="protein sequence ID" value="SDT10320.1"/>
    <property type="molecule type" value="Genomic_DNA"/>
</dbReference>
<feature type="transmembrane region" description="Helical" evidence="9">
    <location>
        <begin position="156"/>
        <end position="177"/>
    </location>
</feature>
<dbReference type="GO" id="GO:0005886">
    <property type="term" value="C:plasma membrane"/>
    <property type="evidence" value="ECO:0007669"/>
    <property type="project" value="UniProtKB-SubCell"/>
</dbReference>
<reference evidence="11 12" key="1">
    <citation type="submission" date="2016-10" db="EMBL/GenBank/DDBJ databases">
        <authorList>
            <person name="de Groot N.N."/>
        </authorList>
    </citation>
    <scope>NUCLEOTIDE SEQUENCE [LARGE SCALE GENOMIC DNA]</scope>
    <source>
        <strain evidence="11 12">DSM 21741</strain>
    </source>
</reference>